<dbReference type="Proteomes" id="UP001315686">
    <property type="component" value="Unassembled WGS sequence"/>
</dbReference>
<organism evidence="2 3">
    <name type="scientific">Harenicola maris</name>
    <dbReference type="NCBI Taxonomy" id="2841044"/>
    <lineage>
        <taxon>Bacteria</taxon>
        <taxon>Pseudomonadati</taxon>
        <taxon>Pseudomonadota</taxon>
        <taxon>Alphaproteobacteria</taxon>
        <taxon>Rhodobacterales</taxon>
        <taxon>Paracoccaceae</taxon>
        <taxon>Harenicola</taxon>
    </lineage>
</organism>
<gene>
    <name evidence="2" type="ORF">IV417_02050</name>
</gene>
<reference evidence="2 3" key="1">
    <citation type="journal article" date="2021" name="Arch. Microbiol.">
        <title>Harenicola maris gen. nov., sp. nov. isolated from the Sea of Japan shallow sediments.</title>
        <authorList>
            <person name="Romanenko L.A."/>
            <person name="Kurilenko V.V."/>
            <person name="Chernysheva N.Y."/>
            <person name="Tekutyeva L.A."/>
            <person name="Velansky P.V."/>
            <person name="Svetashev V.I."/>
            <person name="Isaeva M.P."/>
        </authorList>
    </citation>
    <scope>NUCLEOTIDE SEQUENCE [LARGE SCALE GENOMIC DNA]</scope>
    <source>
        <strain evidence="2 3">KMM 3653</strain>
    </source>
</reference>
<dbReference type="EMBL" id="JADQAZ010000001">
    <property type="protein sequence ID" value="MBT0956156.1"/>
    <property type="molecule type" value="Genomic_DNA"/>
</dbReference>
<sequence length="118" mass="11611">MFGIEQKLARTAKRAGLLSGGLLLCLIGAAFLTVAVWFALLPEFGPGVTALIIGGGYLGLGCICLGLGAGGGAAVQPQVPLAAAEAAPAPGATPESPPIVQAFVYGLQTGSKAGQARH</sequence>
<name>A0AAP2G6C7_9RHOB</name>
<protein>
    <recommendedName>
        <fullName evidence="4">Holin-X, holin superfamily III</fullName>
    </recommendedName>
</protein>
<feature type="transmembrane region" description="Helical" evidence="1">
    <location>
        <begin position="21"/>
        <end position="41"/>
    </location>
</feature>
<accession>A0AAP2G6C7</accession>
<keyword evidence="1" id="KW-1133">Transmembrane helix</keyword>
<dbReference type="AlphaFoldDB" id="A0AAP2G6C7"/>
<proteinExistence type="predicted"/>
<keyword evidence="3" id="KW-1185">Reference proteome</keyword>
<comment type="caution">
    <text evidence="2">The sequence shown here is derived from an EMBL/GenBank/DDBJ whole genome shotgun (WGS) entry which is preliminary data.</text>
</comment>
<evidence type="ECO:0008006" key="4">
    <source>
        <dbReference type="Google" id="ProtNLM"/>
    </source>
</evidence>
<dbReference type="RefSeq" id="WP_327792367.1">
    <property type="nucleotide sequence ID" value="NZ_JADQAZ010000001.1"/>
</dbReference>
<keyword evidence="1" id="KW-0472">Membrane</keyword>
<evidence type="ECO:0000313" key="3">
    <source>
        <dbReference type="Proteomes" id="UP001315686"/>
    </source>
</evidence>
<evidence type="ECO:0000256" key="1">
    <source>
        <dbReference type="SAM" id="Phobius"/>
    </source>
</evidence>
<keyword evidence="1" id="KW-0812">Transmembrane</keyword>
<feature type="transmembrane region" description="Helical" evidence="1">
    <location>
        <begin position="47"/>
        <end position="68"/>
    </location>
</feature>
<evidence type="ECO:0000313" key="2">
    <source>
        <dbReference type="EMBL" id="MBT0956156.1"/>
    </source>
</evidence>